<dbReference type="Proteomes" id="UP001163321">
    <property type="component" value="Chromosome 11"/>
</dbReference>
<proteinExistence type="predicted"/>
<sequence length="168" mass="18831">MQSLASLHLPCSIFFPRARQAWGSNTFVLHALEWLTHVSLDYTSLLADAHAHGPDEALIQRLREAQTCLPSVVYLPQMDLWWKNTSDAMHLTLKMMLTSLQSQRNLPILFLACTSSTTGDHERVPADLRTLSEDDPSVARSSLVLELPAHCANARRAHFEQVFASIPN</sequence>
<name>A0ACC0WL93_9STRA</name>
<gene>
    <name evidence="1" type="ORF">PsorP6_017409</name>
</gene>
<organism evidence="1 2">
    <name type="scientific">Peronosclerospora sorghi</name>
    <dbReference type="NCBI Taxonomy" id="230839"/>
    <lineage>
        <taxon>Eukaryota</taxon>
        <taxon>Sar</taxon>
        <taxon>Stramenopiles</taxon>
        <taxon>Oomycota</taxon>
        <taxon>Peronosporomycetes</taxon>
        <taxon>Peronosporales</taxon>
        <taxon>Peronosporaceae</taxon>
        <taxon>Peronosclerospora</taxon>
    </lineage>
</organism>
<dbReference type="EMBL" id="CM047590">
    <property type="protein sequence ID" value="KAI9919529.1"/>
    <property type="molecule type" value="Genomic_DNA"/>
</dbReference>
<protein>
    <submittedName>
        <fullName evidence="1">Uncharacterized protein</fullName>
    </submittedName>
</protein>
<reference evidence="1 2" key="1">
    <citation type="journal article" date="2022" name="bioRxiv">
        <title>The genome of the oomycete Peronosclerospora sorghi, a cosmopolitan pathogen of maize and sorghum, is inflated with dispersed pseudogenes.</title>
        <authorList>
            <person name="Fletcher K."/>
            <person name="Martin F."/>
            <person name="Isakeit T."/>
            <person name="Cavanaugh K."/>
            <person name="Magill C."/>
            <person name="Michelmore R."/>
        </authorList>
    </citation>
    <scope>NUCLEOTIDE SEQUENCE [LARGE SCALE GENOMIC DNA]</scope>
    <source>
        <strain evidence="1">P6</strain>
    </source>
</reference>
<keyword evidence="2" id="KW-1185">Reference proteome</keyword>
<evidence type="ECO:0000313" key="2">
    <source>
        <dbReference type="Proteomes" id="UP001163321"/>
    </source>
</evidence>
<comment type="caution">
    <text evidence="1">The sequence shown here is derived from an EMBL/GenBank/DDBJ whole genome shotgun (WGS) entry which is preliminary data.</text>
</comment>
<evidence type="ECO:0000313" key="1">
    <source>
        <dbReference type="EMBL" id="KAI9919529.1"/>
    </source>
</evidence>
<accession>A0ACC0WL93</accession>